<gene>
    <name evidence="2" type="ORF">EXE57_13810</name>
</gene>
<keyword evidence="3" id="KW-1185">Reference proteome</keyword>
<accession>A0A4P7GMH6</accession>
<reference evidence="2 3" key="1">
    <citation type="submission" date="2019-03" db="EMBL/GenBank/DDBJ databases">
        <title>Three New Species of Nocardioides, Nocardioides euryhalodurans sp. nov., Nocardioides seonyuensis sp. nov. and Nocardioides eburneoflavus sp. nov., Iolated from Soil.</title>
        <authorList>
            <person name="Roh S.G."/>
            <person name="Lee C."/>
            <person name="Kim M.-K."/>
            <person name="Kim S.B."/>
        </authorList>
    </citation>
    <scope>NUCLEOTIDE SEQUENCE [LARGE SCALE GENOMIC DNA]</scope>
    <source>
        <strain evidence="2 3">MMS17-SY117</strain>
    </source>
</reference>
<dbReference type="Proteomes" id="UP000294894">
    <property type="component" value="Chromosome"/>
</dbReference>
<evidence type="ECO:0000313" key="2">
    <source>
        <dbReference type="EMBL" id="QBR93220.1"/>
    </source>
</evidence>
<sequence>MPDAAAGGPPDLTRPGSVTGAGMIALTVSALTLVYLALYPVIVEDARIPEGLARGSVIVAFGLLLLWCVISMLLAVLVLRGSPGGRVGLLLSSAVAGSVSLTVSVLAAGAVITLVACVTTFLLLLTKPAREWFRMQRASARRP</sequence>
<keyword evidence="1" id="KW-1133">Transmembrane helix</keyword>
<dbReference type="AlphaFoldDB" id="A0A4P7GMH6"/>
<dbReference type="KEGG" id="noy:EXE57_13810"/>
<protein>
    <submittedName>
        <fullName evidence="2">Uncharacterized protein</fullName>
    </submittedName>
</protein>
<feature type="transmembrane region" description="Helical" evidence="1">
    <location>
        <begin position="99"/>
        <end position="125"/>
    </location>
</feature>
<evidence type="ECO:0000256" key="1">
    <source>
        <dbReference type="SAM" id="Phobius"/>
    </source>
</evidence>
<keyword evidence="1" id="KW-0812">Transmembrane</keyword>
<organism evidence="2 3">
    <name type="scientific">Nocardioides euryhalodurans</name>
    <dbReference type="NCBI Taxonomy" id="2518370"/>
    <lineage>
        <taxon>Bacteria</taxon>
        <taxon>Bacillati</taxon>
        <taxon>Actinomycetota</taxon>
        <taxon>Actinomycetes</taxon>
        <taxon>Propionibacteriales</taxon>
        <taxon>Nocardioidaceae</taxon>
        <taxon>Nocardioides</taxon>
    </lineage>
</organism>
<proteinExistence type="predicted"/>
<keyword evidence="1" id="KW-0472">Membrane</keyword>
<feature type="transmembrane region" description="Helical" evidence="1">
    <location>
        <begin position="20"/>
        <end position="43"/>
    </location>
</feature>
<feature type="transmembrane region" description="Helical" evidence="1">
    <location>
        <begin position="55"/>
        <end position="79"/>
    </location>
</feature>
<dbReference type="RefSeq" id="WP_135078426.1">
    <property type="nucleotide sequence ID" value="NZ_CP038267.1"/>
</dbReference>
<name>A0A4P7GMH6_9ACTN</name>
<evidence type="ECO:0000313" key="3">
    <source>
        <dbReference type="Proteomes" id="UP000294894"/>
    </source>
</evidence>
<dbReference type="EMBL" id="CP038267">
    <property type="protein sequence ID" value="QBR93220.1"/>
    <property type="molecule type" value="Genomic_DNA"/>
</dbReference>